<dbReference type="InterPro" id="IPR000330">
    <property type="entry name" value="SNF2_N"/>
</dbReference>
<feature type="compositionally biased region" description="Polar residues" evidence="4">
    <location>
        <begin position="890"/>
        <end position="904"/>
    </location>
</feature>
<dbReference type="SUPFAM" id="SSF52540">
    <property type="entry name" value="P-loop containing nucleoside triphosphate hydrolases"/>
    <property type="match status" value="2"/>
</dbReference>
<sequence length="957" mass="111025">MGKIKDFEMFNRCHSSTMREKMCGIMYAHTAILKYYEGRLQMKGRGSYRQKERDIQKEQSYRNFMDKLYQYDSIEKTQCIQYGKTKVSQPKFRGENLQLKDYQVDGLNWLIRAWHERRNVVLADEMGLGKTIISVTFLDHIAKTTKVFGPFLIVAPLSTLDHWVRVVQDWTYLNPVLYYDSKGGNGRQALMDWEWYMPEITQGGNTTLKNSIFKPHVVITSYEVFMQDIRTVLKHVPFMYMVIDEAHRLKNAKTKVLSLMKEHPCRNILLLTGTPVQNNTSELFSILNYIEPDKFCDEEAFKERFGNLTNNDQISDLKKLIKPHFLRRKKDDVEFSIPPLNETVIEVGLTSLQKAYYKGIYSENRSVLAQFGSSSVKTSQLNNLDMQLRKCCDHLYMLKGVEEDLTENIQSYDEELQKLKDASGKLILVDKFIEKYRKQNHKILIFSQFTSCLEILERYLVLKRIRTEKLTGSINSTDRVLSIQRFNEDKRFGVFLLTTKAGGLGINLAIARVVIIFDSDWNPQNDLQAIARAHRIGQKFSVQVYRLITADTYEQEMFKRASKKLGMEQAIFSKGDFTDENFSNTGNFNEIKNNPNEVENLLKHGAYAFLNEENDKENDIESLDIDKLIEDAGKGGLKKGYNYEKKTFDVAEHERDIPDFQNDKFWNKIFSDDIPSVANLEKEFKSNRKKLLKNQEALVIFLDKLDRAIEDLMDSCKNKQTLSDLIKDDEEKIRFILEAVLKSKTVDLDAKERAKDMLDLVTSTLYQHQTFTKKARKDLSKVKGKSGPRLKKRSRPSTQQSENENDPNMIMGCQSLAAAMSTPKDSQDKSSSQNSGGFNLGLRSKRLEKIKQKKLENEEMERRHSKVENLINSKLVRSRQKRLPSINYAETESISDSSPTNNAHSLPLETPYIDEDYQKDLNTEHDEEILPIQKPKKPKKSKKSKKVKKVKTKPRKH</sequence>
<keyword evidence="3" id="KW-0539">Nucleus</keyword>
<dbReference type="SMART" id="SM00490">
    <property type="entry name" value="HELICc"/>
    <property type="match status" value="1"/>
</dbReference>
<dbReference type="InterPro" id="IPR001650">
    <property type="entry name" value="Helicase_C-like"/>
</dbReference>
<feature type="compositionally biased region" description="Basic residues" evidence="4">
    <location>
        <begin position="934"/>
        <end position="957"/>
    </location>
</feature>
<dbReference type="PANTHER" id="PTHR45623">
    <property type="entry name" value="CHROMODOMAIN-HELICASE-DNA-BINDING PROTEIN 3-RELATED-RELATED"/>
    <property type="match status" value="1"/>
</dbReference>
<evidence type="ECO:0000256" key="2">
    <source>
        <dbReference type="ARBA" id="ARBA00022801"/>
    </source>
</evidence>
<keyword evidence="8" id="KW-1185">Reference proteome</keyword>
<dbReference type="Gene3D" id="3.40.50.300">
    <property type="entry name" value="P-loop containing nucleotide triphosphate hydrolases"/>
    <property type="match status" value="1"/>
</dbReference>
<evidence type="ECO:0000259" key="6">
    <source>
        <dbReference type="PROSITE" id="PS51194"/>
    </source>
</evidence>
<feature type="domain" description="Helicase C-terminal" evidence="6">
    <location>
        <begin position="428"/>
        <end position="583"/>
    </location>
</feature>
<dbReference type="Pfam" id="PF00176">
    <property type="entry name" value="SNF2-rel_dom"/>
    <property type="match status" value="1"/>
</dbReference>
<keyword evidence="2" id="KW-0378">Hydrolase</keyword>
<dbReference type="Proteomes" id="UP001295684">
    <property type="component" value="Unassembled WGS sequence"/>
</dbReference>
<dbReference type="PROSITE" id="PS51194">
    <property type="entry name" value="HELICASE_CTER"/>
    <property type="match status" value="1"/>
</dbReference>
<dbReference type="InterPro" id="IPR014001">
    <property type="entry name" value="Helicase_ATP-bd"/>
</dbReference>
<dbReference type="GO" id="GO:0003677">
    <property type="term" value="F:DNA binding"/>
    <property type="evidence" value="ECO:0007669"/>
    <property type="project" value="TreeGrafter"/>
</dbReference>
<dbReference type="GO" id="GO:0000785">
    <property type="term" value="C:chromatin"/>
    <property type="evidence" value="ECO:0007669"/>
    <property type="project" value="TreeGrafter"/>
</dbReference>
<evidence type="ECO:0000256" key="4">
    <source>
        <dbReference type="SAM" id="MobiDB-lite"/>
    </source>
</evidence>
<proteinExistence type="predicted"/>
<dbReference type="PROSITE" id="PS51192">
    <property type="entry name" value="HELICASE_ATP_BIND_1"/>
    <property type="match status" value="1"/>
</dbReference>
<evidence type="ECO:0000313" key="7">
    <source>
        <dbReference type="EMBL" id="CAI2362631.1"/>
    </source>
</evidence>
<dbReference type="GO" id="GO:0005524">
    <property type="term" value="F:ATP binding"/>
    <property type="evidence" value="ECO:0007669"/>
    <property type="project" value="InterPro"/>
</dbReference>
<dbReference type="InterPro" id="IPR049730">
    <property type="entry name" value="SNF2/RAD54-like_C"/>
</dbReference>
<comment type="caution">
    <text evidence="7">The sequence shown here is derived from an EMBL/GenBank/DDBJ whole genome shotgun (WGS) entry which is preliminary data.</text>
</comment>
<dbReference type="EMBL" id="CAMPGE010003788">
    <property type="protein sequence ID" value="CAI2362631.1"/>
    <property type="molecule type" value="Genomic_DNA"/>
</dbReference>
<organism evidence="7 8">
    <name type="scientific">Euplotes crassus</name>
    <dbReference type="NCBI Taxonomy" id="5936"/>
    <lineage>
        <taxon>Eukaryota</taxon>
        <taxon>Sar</taxon>
        <taxon>Alveolata</taxon>
        <taxon>Ciliophora</taxon>
        <taxon>Intramacronucleata</taxon>
        <taxon>Spirotrichea</taxon>
        <taxon>Hypotrichia</taxon>
        <taxon>Euplotida</taxon>
        <taxon>Euplotidae</taxon>
        <taxon>Moneuplotes</taxon>
    </lineage>
</organism>
<dbReference type="GO" id="GO:0140658">
    <property type="term" value="F:ATP-dependent chromatin remodeler activity"/>
    <property type="evidence" value="ECO:0007669"/>
    <property type="project" value="TreeGrafter"/>
</dbReference>
<accession>A0AAD1U624</accession>
<dbReference type="GO" id="GO:0003682">
    <property type="term" value="F:chromatin binding"/>
    <property type="evidence" value="ECO:0007669"/>
    <property type="project" value="TreeGrafter"/>
</dbReference>
<dbReference type="InterPro" id="IPR027417">
    <property type="entry name" value="P-loop_NTPase"/>
</dbReference>
<feature type="compositionally biased region" description="Basic residues" evidence="4">
    <location>
        <begin position="776"/>
        <end position="795"/>
    </location>
</feature>
<dbReference type="InterPro" id="IPR038718">
    <property type="entry name" value="SNF2-like_sf"/>
</dbReference>
<evidence type="ECO:0000313" key="8">
    <source>
        <dbReference type="Proteomes" id="UP001295684"/>
    </source>
</evidence>
<dbReference type="PANTHER" id="PTHR45623:SF11">
    <property type="entry name" value="KISMET, ISOFORM C"/>
    <property type="match status" value="1"/>
</dbReference>
<gene>
    <name evidence="7" type="ORF">ECRASSUSDP1_LOCUS3956</name>
</gene>
<feature type="region of interest" description="Disordered" evidence="4">
    <location>
        <begin position="890"/>
        <end position="957"/>
    </location>
</feature>
<dbReference type="SMART" id="SM00487">
    <property type="entry name" value="DEXDc"/>
    <property type="match status" value="1"/>
</dbReference>
<dbReference type="Gene3D" id="3.40.50.10810">
    <property type="entry name" value="Tandem AAA-ATPase domain"/>
    <property type="match status" value="1"/>
</dbReference>
<feature type="domain" description="Helicase ATP-binding" evidence="5">
    <location>
        <begin position="111"/>
        <end position="293"/>
    </location>
</feature>
<dbReference type="Pfam" id="PF00271">
    <property type="entry name" value="Helicase_C"/>
    <property type="match status" value="1"/>
</dbReference>
<protein>
    <submittedName>
        <fullName evidence="7">Uncharacterized protein</fullName>
    </submittedName>
</protein>
<evidence type="ECO:0000259" key="5">
    <source>
        <dbReference type="PROSITE" id="PS51192"/>
    </source>
</evidence>
<dbReference type="GO" id="GO:0042393">
    <property type="term" value="F:histone binding"/>
    <property type="evidence" value="ECO:0007669"/>
    <property type="project" value="TreeGrafter"/>
</dbReference>
<dbReference type="GO" id="GO:0016887">
    <property type="term" value="F:ATP hydrolysis activity"/>
    <property type="evidence" value="ECO:0007669"/>
    <property type="project" value="TreeGrafter"/>
</dbReference>
<evidence type="ECO:0000256" key="1">
    <source>
        <dbReference type="ARBA" id="ARBA00004123"/>
    </source>
</evidence>
<comment type="subcellular location">
    <subcellularLocation>
        <location evidence="1">Nucleus</location>
    </subcellularLocation>
</comment>
<evidence type="ECO:0000256" key="3">
    <source>
        <dbReference type="ARBA" id="ARBA00023242"/>
    </source>
</evidence>
<dbReference type="GO" id="GO:0005634">
    <property type="term" value="C:nucleus"/>
    <property type="evidence" value="ECO:0007669"/>
    <property type="project" value="UniProtKB-SubCell"/>
</dbReference>
<reference evidence="7" key="1">
    <citation type="submission" date="2023-07" db="EMBL/GenBank/DDBJ databases">
        <authorList>
            <consortium name="AG Swart"/>
            <person name="Singh M."/>
            <person name="Singh A."/>
            <person name="Seah K."/>
            <person name="Emmerich C."/>
        </authorList>
    </citation>
    <scope>NUCLEOTIDE SEQUENCE</scope>
    <source>
        <strain evidence="7">DP1</strain>
    </source>
</reference>
<name>A0AAD1U624_EUPCR</name>
<feature type="region of interest" description="Disordered" evidence="4">
    <location>
        <begin position="776"/>
        <end position="845"/>
    </location>
</feature>
<dbReference type="CDD" id="cd18793">
    <property type="entry name" value="SF2_C_SNF"/>
    <property type="match status" value="1"/>
</dbReference>
<dbReference type="AlphaFoldDB" id="A0AAD1U624"/>